<proteinExistence type="predicted"/>
<feature type="region of interest" description="Disordered" evidence="1">
    <location>
        <begin position="714"/>
        <end position="740"/>
    </location>
</feature>
<keyword evidence="3" id="KW-1185">Reference proteome</keyword>
<protein>
    <submittedName>
        <fullName evidence="2">Uncharacterized protein</fullName>
    </submittedName>
</protein>
<feature type="compositionally biased region" description="Polar residues" evidence="1">
    <location>
        <begin position="139"/>
        <end position="154"/>
    </location>
</feature>
<reference evidence="2 3" key="1">
    <citation type="submission" date="2024-02" db="EMBL/GenBank/DDBJ databases">
        <authorList>
            <person name="Chen Y."/>
            <person name="Shah S."/>
            <person name="Dougan E. K."/>
            <person name="Thang M."/>
            <person name="Chan C."/>
        </authorList>
    </citation>
    <scope>NUCLEOTIDE SEQUENCE [LARGE SCALE GENOMIC DNA]</scope>
</reference>
<accession>A0ABP0R9K5</accession>
<evidence type="ECO:0000313" key="2">
    <source>
        <dbReference type="EMBL" id="CAK9097261.1"/>
    </source>
</evidence>
<organism evidence="2 3">
    <name type="scientific">Durusdinium trenchii</name>
    <dbReference type="NCBI Taxonomy" id="1381693"/>
    <lineage>
        <taxon>Eukaryota</taxon>
        <taxon>Sar</taxon>
        <taxon>Alveolata</taxon>
        <taxon>Dinophyceae</taxon>
        <taxon>Suessiales</taxon>
        <taxon>Symbiodiniaceae</taxon>
        <taxon>Durusdinium</taxon>
    </lineage>
</organism>
<evidence type="ECO:0000313" key="3">
    <source>
        <dbReference type="Proteomes" id="UP001642484"/>
    </source>
</evidence>
<dbReference type="EMBL" id="CAXAMN010025706">
    <property type="protein sequence ID" value="CAK9097261.1"/>
    <property type="molecule type" value="Genomic_DNA"/>
</dbReference>
<feature type="region of interest" description="Disordered" evidence="1">
    <location>
        <begin position="137"/>
        <end position="194"/>
    </location>
</feature>
<sequence length="740" mass="84724">MTELRYSKDGVPIYDGTAELFVAYKRAALNYVETLEWKKRPLAGPRLQSVLEGAARTAVQHKSPGWISHSRGAEELLTFLKTKVQPPTLAEAGKSISRFFYQVKRRKGECMNAWIVRHDESLFEARRTLAEAIEEYGQGYSSRPSKSTSSQHGSQHADQHQEQGPFDSNGLMRDEDDLHAQNPDEPDPWRDYAGWHDWNNDDEWTWGSWEKWETEPRVTKEMVYQAETSDRASEEAGKFLPDFVVAWMLLQRSGLDGSEKATIIASLKNEFTTERVKEALKLNWTDEDLRKRDQVRGSALMLGEEEDDAFLHEEETPPAPTWMTEAEVEEYNYLTHETEEALAAIQGARRTLRDAREKQSMMRKSRQFYPMKKETYTKWRTERSESERKCFRCGGDQIEPDAAEQSSADFEALAAMTMNSLLEAGKAIIDPGMSTMRVHVHDIPNQPVLLSIASLRALGAVIDYDQNTMLLKRVDPHKEVLRQRIKEMGEEPPAEWTRTQLETRFQELKDETSPGQKIQNQLLVEMNRASKKKIELQKYIQERLELKITGNETVARLQTMGHQKIMEMTPPLGSDKMGYGKHANKTYQEVLVSDPSYVDWCHQTSQEEETCWQMKRFLKWVTQRQATQGNALESFTQKRTVLSQGKILESFNQKKNMTSPEAPGYNKPEAASAPSSGTEGSFIHIPMDTSVTAADAEELLSDLDVQIRELERQKAMVRKSTSKKEEAKTQKTGESSRTQT</sequence>
<feature type="region of interest" description="Disordered" evidence="1">
    <location>
        <begin position="652"/>
        <end position="683"/>
    </location>
</feature>
<gene>
    <name evidence="2" type="ORF">CCMP2556_LOCUS46193</name>
</gene>
<name>A0ABP0R9K5_9DINO</name>
<feature type="compositionally biased region" description="Basic and acidic residues" evidence="1">
    <location>
        <begin position="722"/>
        <end position="731"/>
    </location>
</feature>
<dbReference type="Proteomes" id="UP001642484">
    <property type="component" value="Unassembled WGS sequence"/>
</dbReference>
<evidence type="ECO:0000256" key="1">
    <source>
        <dbReference type="SAM" id="MobiDB-lite"/>
    </source>
</evidence>
<comment type="caution">
    <text evidence="2">The sequence shown here is derived from an EMBL/GenBank/DDBJ whole genome shotgun (WGS) entry which is preliminary data.</text>
</comment>